<dbReference type="AlphaFoldDB" id="W2QL72"/>
<accession>W2QL72</accession>
<dbReference type="Proteomes" id="UP000018817">
    <property type="component" value="Unassembled WGS sequence"/>
</dbReference>
<gene>
    <name evidence="1" type="ORF">PPTG_22274</name>
</gene>
<sequence>MGDIYDFHFAAASAVYGEEMKQVLTKYSRD</sequence>
<dbReference type="VEuPathDB" id="FungiDB:PPTG_22274"/>
<organism evidence="1 2">
    <name type="scientific">Phytophthora nicotianae (strain INRA-310)</name>
    <name type="common">Phytophthora parasitica</name>
    <dbReference type="NCBI Taxonomy" id="761204"/>
    <lineage>
        <taxon>Eukaryota</taxon>
        <taxon>Sar</taxon>
        <taxon>Stramenopiles</taxon>
        <taxon>Oomycota</taxon>
        <taxon>Peronosporomycetes</taxon>
        <taxon>Peronosporales</taxon>
        <taxon>Peronosporaceae</taxon>
        <taxon>Phytophthora</taxon>
    </lineage>
</organism>
<name>W2QL72_PHYN3</name>
<dbReference type="GeneID" id="20190873"/>
<evidence type="ECO:0000313" key="2">
    <source>
        <dbReference type="Proteomes" id="UP000018817"/>
    </source>
</evidence>
<protein>
    <submittedName>
        <fullName evidence="1">Uncharacterized protein</fullName>
    </submittedName>
</protein>
<proteinExistence type="predicted"/>
<reference evidence="1 2" key="2">
    <citation type="submission" date="2013-11" db="EMBL/GenBank/DDBJ databases">
        <title>The Genome Sequence of Phytophthora parasitica INRA-310.</title>
        <authorList>
            <consortium name="The Broad Institute Genomics Platform"/>
            <person name="Russ C."/>
            <person name="Tyler B."/>
            <person name="Panabieres F."/>
            <person name="Shan W."/>
            <person name="Tripathy S."/>
            <person name="Grunwald N."/>
            <person name="Machado M."/>
            <person name="Johnson C.S."/>
            <person name="Arredondo F."/>
            <person name="Hong C."/>
            <person name="Coffey M."/>
            <person name="Young S.K."/>
            <person name="Zeng Q."/>
            <person name="Gargeya S."/>
            <person name="Fitzgerald M."/>
            <person name="Abouelleil A."/>
            <person name="Alvarado L."/>
            <person name="Chapman S.B."/>
            <person name="Gainer-Dewar J."/>
            <person name="Goldberg J."/>
            <person name="Griggs A."/>
            <person name="Gujja S."/>
            <person name="Hansen M."/>
            <person name="Howarth C."/>
            <person name="Imamovic A."/>
            <person name="Ireland A."/>
            <person name="Larimer J."/>
            <person name="McCowan C."/>
            <person name="Murphy C."/>
            <person name="Pearson M."/>
            <person name="Poon T.W."/>
            <person name="Priest M."/>
            <person name="Roberts A."/>
            <person name="Saif S."/>
            <person name="Shea T."/>
            <person name="Sykes S."/>
            <person name="Wortman J."/>
            <person name="Nusbaum C."/>
            <person name="Birren B."/>
        </authorList>
    </citation>
    <scope>NUCLEOTIDE SEQUENCE [LARGE SCALE GENOMIC DNA]</scope>
    <source>
        <strain evidence="1 2">INRA-310</strain>
    </source>
</reference>
<dbReference type="EMBL" id="KI669574">
    <property type="protein sequence ID" value="ETN13922.1"/>
    <property type="molecule type" value="Genomic_DNA"/>
</dbReference>
<dbReference type="RefSeq" id="XP_008901105.1">
    <property type="nucleotide sequence ID" value="XM_008902857.1"/>
</dbReference>
<reference evidence="2" key="1">
    <citation type="submission" date="2011-12" db="EMBL/GenBank/DDBJ databases">
        <authorList>
            <consortium name="The Broad Institute Genome Sequencing Platform"/>
            <person name="Russ C."/>
            <person name="Tyler B."/>
            <person name="Panabieres F."/>
            <person name="Shan W."/>
            <person name="Tripathy S."/>
            <person name="Grunwald N."/>
            <person name="Machado M."/>
            <person name="Young S.K."/>
            <person name="Zeng Q."/>
            <person name="Gargeya S."/>
            <person name="Fitzgerald M."/>
            <person name="Haas B."/>
            <person name="Abouelleil A."/>
            <person name="Alvarado L."/>
            <person name="Arachchi H.M."/>
            <person name="Berlin A."/>
            <person name="Chapman S.B."/>
            <person name="Gearin G."/>
            <person name="Goldberg J."/>
            <person name="Griggs A."/>
            <person name="Gujja S."/>
            <person name="Hansen M."/>
            <person name="Heiman D."/>
            <person name="Howarth C."/>
            <person name="Larimer J."/>
            <person name="Lui A."/>
            <person name="MacDonald P.J.P."/>
            <person name="McCowen C."/>
            <person name="Montmayeur A."/>
            <person name="Murphy C."/>
            <person name="Neiman D."/>
            <person name="Pearson M."/>
            <person name="Priest M."/>
            <person name="Roberts A."/>
            <person name="Saif S."/>
            <person name="Shea T."/>
            <person name="Sisk P."/>
            <person name="Stolte C."/>
            <person name="Sykes S."/>
            <person name="Wortman J."/>
            <person name="Nusbaum C."/>
            <person name="Birren B."/>
        </authorList>
    </citation>
    <scope>NUCLEOTIDE SEQUENCE [LARGE SCALE GENOMIC DNA]</scope>
    <source>
        <strain evidence="2">INRA-310</strain>
    </source>
</reference>
<evidence type="ECO:0000313" key="1">
    <source>
        <dbReference type="EMBL" id="ETN13922.1"/>
    </source>
</evidence>